<keyword evidence="2" id="KW-1185">Reference proteome</keyword>
<gene>
    <name evidence="1" type="ORF">SAMN05216474_1049</name>
</gene>
<dbReference type="AlphaFoldDB" id="A0A1I6YNK1"/>
<evidence type="ECO:0000313" key="1">
    <source>
        <dbReference type="EMBL" id="SFT52047.1"/>
    </source>
</evidence>
<proteinExistence type="predicted"/>
<evidence type="ECO:0000313" key="2">
    <source>
        <dbReference type="Proteomes" id="UP000236454"/>
    </source>
</evidence>
<dbReference type="STRING" id="477690.SAMN05216474_1049"/>
<organism evidence="1 2">
    <name type="scientific">Lishizhenia tianjinensis</name>
    <dbReference type="NCBI Taxonomy" id="477690"/>
    <lineage>
        <taxon>Bacteria</taxon>
        <taxon>Pseudomonadati</taxon>
        <taxon>Bacteroidota</taxon>
        <taxon>Flavobacteriia</taxon>
        <taxon>Flavobacteriales</taxon>
        <taxon>Crocinitomicaceae</taxon>
        <taxon>Lishizhenia</taxon>
    </lineage>
</organism>
<reference evidence="1 2" key="1">
    <citation type="submission" date="2016-10" db="EMBL/GenBank/DDBJ databases">
        <authorList>
            <person name="de Groot N.N."/>
        </authorList>
    </citation>
    <scope>NUCLEOTIDE SEQUENCE [LARGE SCALE GENOMIC DNA]</scope>
    <source>
        <strain evidence="1 2">CGMCC 1.7005</strain>
    </source>
</reference>
<evidence type="ECO:0008006" key="3">
    <source>
        <dbReference type="Google" id="ProtNLM"/>
    </source>
</evidence>
<dbReference type="Proteomes" id="UP000236454">
    <property type="component" value="Unassembled WGS sequence"/>
</dbReference>
<sequence>MDLNEFITRFGTEKKCISFIKNHREKKGICCPKCKSEVKNWRAKHLYWRCKCGRKISLKSGTIMEATKLEYTTWFKAIFLMTHIKKSYSILELSRLLGIKRYRTVWYLTMKIRMGMGKNLLAKEYLQFFYILSNSSENEYNINELKHHSISAIHNTSTKGEDEINLIAPLQLQWNVNAEENRLRKTGYRCLKILGAQKDIEFKNPITPIKTSIQSWMNKLLSNSNRILKGAHHGVSYLHIQKYMFEFSFNYNGRRKDKFEPLISSILED</sequence>
<dbReference type="EMBL" id="FPAS01000001">
    <property type="protein sequence ID" value="SFT52047.1"/>
    <property type="molecule type" value="Genomic_DNA"/>
</dbReference>
<protein>
    <recommendedName>
        <fullName evidence="3">Transposase zinc-ribbon domain-containing protein</fullName>
    </recommendedName>
</protein>
<accession>A0A1I6YNK1</accession>
<name>A0A1I6YNK1_9FLAO</name>